<keyword evidence="8" id="KW-0807">Transducer</keyword>
<feature type="transmembrane region" description="Helical" evidence="9">
    <location>
        <begin position="294"/>
        <end position="316"/>
    </location>
</feature>
<proteinExistence type="predicted"/>
<feature type="transmembrane region" description="Helical" evidence="9">
    <location>
        <begin position="142"/>
        <end position="165"/>
    </location>
</feature>
<evidence type="ECO:0000313" key="12">
    <source>
        <dbReference type="Proteomes" id="UP001208570"/>
    </source>
</evidence>
<name>A0AAD9MRB1_9ANNE</name>
<gene>
    <name evidence="11" type="ORF">LSH36_1455g00009</name>
</gene>
<evidence type="ECO:0000256" key="3">
    <source>
        <dbReference type="ARBA" id="ARBA00022692"/>
    </source>
</evidence>
<dbReference type="InterPro" id="IPR017452">
    <property type="entry name" value="GPCR_Rhodpsn_7TM"/>
</dbReference>
<feature type="transmembrane region" description="Helical" evidence="9">
    <location>
        <begin position="31"/>
        <end position="53"/>
    </location>
</feature>
<comment type="caution">
    <text evidence="11">The sequence shown here is derived from an EMBL/GenBank/DDBJ whole genome shotgun (WGS) entry which is preliminary data.</text>
</comment>
<evidence type="ECO:0000256" key="1">
    <source>
        <dbReference type="ARBA" id="ARBA00004651"/>
    </source>
</evidence>
<accession>A0AAD9MRB1</accession>
<evidence type="ECO:0000256" key="8">
    <source>
        <dbReference type="ARBA" id="ARBA00023224"/>
    </source>
</evidence>
<comment type="subcellular location">
    <subcellularLocation>
        <location evidence="1">Cell membrane</location>
        <topology evidence="1">Multi-pass membrane protein</topology>
    </subcellularLocation>
</comment>
<keyword evidence="5" id="KW-0297">G-protein coupled receptor</keyword>
<dbReference type="GO" id="GO:0004930">
    <property type="term" value="F:G protein-coupled receptor activity"/>
    <property type="evidence" value="ECO:0007669"/>
    <property type="project" value="UniProtKB-KW"/>
</dbReference>
<keyword evidence="2" id="KW-1003">Cell membrane</keyword>
<evidence type="ECO:0000256" key="5">
    <source>
        <dbReference type="ARBA" id="ARBA00023040"/>
    </source>
</evidence>
<dbReference type="PROSITE" id="PS50262">
    <property type="entry name" value="G_PROTEIN_RECEP_F1_2"/>
    <property type="match status" value="1"/>
</dbReference>
<reference evidence="11" key="1">
    <citation type="journal article" date="2023" name="Mol. Biol. Evol.">
        <title>Third-Generation Sequencing Reveals the Adaptive Role of the Epigenome in Three Deep-Sea Polychaetes.</title>
        <authorList>
            <person name="Perez M."/>
            <person name="Aroh O."/>
            <person name="Sun Y."/>
            <person name="Lan Y."/>
            <person name="Juniper S.K."/>
            <person name="Young C.R."/>
            <person name="Angers B."/>
            <person name="Qian P.Y."/>
        </authorList>
    </citation>
    <scope>NUCLEOTIDE SEQUENCE</scope>
    <source>
        <strain evidence="11">P08H-3</strain>
    </source>
</reference>
<keyword evidence="4 9" id="KW-1133">Transmembrane helix</keyword>
<evidence type="ECO:0000256" key="7">
    <source>
        <dbReference type="ARBA" id="ARBA00023170"/>
    </source>
</evidence>
<protein>
    <recommendedName>
        <fullName evidence="10">G-protein coupled receptors family 1 profile domain-containing protein</fullName>
    </recommendedName>
</protein>
<sequence length="348" mass="39392">MSDPYEGYDEKARSVLRSLGTVPDDVAVCGLVLGSLCSISALIGNILILIVFLSERSLRQRQNTFVVSAAIAEVLLVFLKDVYLLGVWSLRSWRFGDTIMQVCNVIFICRNGIAIGHVVAVTVYRYVLIVHPRAYRILSKTSVILITLLLLFFIPLISSLGVLAFKFFFNTKVMFCIRESKLGIHNGTLVEENMGGDPIPSFLYVSINAVILIFCNVHIYLFIKRSSQRVANATVNNATGDGTNGKQTLSKRATKKEVRFVKIMAIIFGTFLVSYYVLPAVIMLDKQWSLSHWVYFPFVVINWFSSSINWIVYSLTHSGFRRSVQRILRCRWKAKLMEESTIDQTQTD</sequence>
<evidence type="ECO:0000313" key="11">
    <source>
        <dbReference type="EMBL" id="KAK2140169.1"/>
    </source>
</evidence>
<evidence type="ECO:0000256" key="9">
    <source>
        <dbReference type="SAM" id="Phobius"/>
    </source>
</evidence>
<organism evidence="11 12">
    <name type="scientific">Paralvinella palmiformis</name>
    <dbReference type="NCBI Taxonomy" id="53620"/>
    <lineage>
        <taxon>Eukaryota</taxon>
        <taxon>Metazoa</taxon>
        <taxon>Spiralia</taxon>
        <taxon>Lophotrochozoa</taxon>
        <taxon>Annelida</taxon>
        <taxon>Polychaeta</taxon>
        <taxon>Sedentaria</taxon>
        <taxon>Canalipalpata</taxon>
        <taxon>Terebellida</taxon>
        <taxon>Terebelliformia</taxon>
        <taxon>Alvinellidae</taxon>
        <taxon>Paralvinella</taxon>
    </lineage>
</organism>
<dbReference type="InterPro" id="IPR000276">
    <property type="entry name" value="GPCR_Rhodpsn"/>
</dbReference>
<evidence type="ECO:0000259" key="10">
    <source>
        <dbReference type="PROSITE" id="PS50262"/>
    </source>
</evidence>
<dbReference type="Gene3D" id="1.20.1070.10">
    <property type="entry name" value="Rhodopsin 7-helix transmembrane proteins"/>
    <property type="match status" value="1"/>
</dbReference>
<dbReference type="EMBL" id="JAODUP010001456">
    <property type="protein sequence ID" value="KAK2140169.1"/>
    <property type="molecule type" value="Genomic_DNA"/>
</dbReference>
<evidence type="ECO:0000256" key="2">
    <source>
        <dbReference type="ARBA" id="ARBA00022475"/>
    </source>
</evidence>
<dbReference type="GO" id="GO:0005886">
    <property type="term" value="C:plasma membrane"/>
    <property type="evidence" value="ECO:0007669"/>
    <property type="project" value="UniProtKB-SubCell"/>
</dbReference>
<dbReference type="CDD" id="cd00637">
    <property type="entry name" value="7tm_classA_rhodopsin-like"/>
    <property type="match status" value="1"/>
</dbReference>
<dbReference type="PANTHER" id="PTHR24228:SF74">
    <property type="entry name" value="G-PROTEIN COUPLED RECEPTORS FAMILY 1 PROFILE DOMAIN-CONTAINING PROTEIN"/>
    <property type="match status" value="1"/>
</dbReference>
<evidence type="ECO:0000256" key="6">
    <source>
        <dbReference type="ARBA" id="ARBA00023136"/>
    </source>
</evidence>
<dbReference type="SUPFAM" id="SSF81321">
    <property type="entry name" value="Family A G protein-coupled receptor-like"/>
    <property type="match status" value="1"/>
</dbReference>
<feature type="transmembrane region" description="Helical" evidence="9">
    <location>
        <begin position="65"/>
        <end position="85"/>
    </location>
</feature>
<keyword evidence="6 9" id="KW-0472">Membrane</keyword>
<feature type="domain" description="G-protein coupled receptors family 1 profile" evidence="10">
    <location>
        <begin position="44"/>
        <end position="313"/>
    </location>
</feature>
<dbReference type="AlphaFoldDB" id="A0AAD9MRB1"/>
<keyword evidence="7" id="KW-0675">Receptor</keyword>
<dbReference type="Pfam" id="PF00001">
    <property type="entry name" value="7tm_1"/>
    <property type="match status" value="1"/>
</dbReference>
<evidence type="ECO:0000256" key="4">
    <source>
        <dbReference type="ARBA" id="ARBA00022989"/>
    </source>
</evidence>
<feature type="transmembrane region" description="Helical" evidence="9">
    <location>
        <begin position="105"/>
        <end position="130"/>
    </location>
</feature>
<dbReference type="PRINTS" id="PR00237">
    <property type="entry name" value="GPCRRHODOPSN"/>
</dbReference>
<dbReference type="PANTHER" id="PTHR24228">
    <property type="entry name" value="B2 BRADYKININ RECEPTOR/ANGIOTENSIN II RECEPTOR"/>
    <property type="match status" value="1"/>
</dbReference>
<feature type="transmembrane region" description="Helical" evidence="9">
    <location>
        <begin position="260"/>
        <end position="282"/>
    </location>
</feature>
<keyword evidence="3 9" id="KW-0812">Transmembrane</keyword>
<dbReference type="Proteomes" id="UP001208570">
    <property type="component" value="Unassembled WGS sequence"/>
</dbReference>
<keyword evidence="12" id="KW-1185">Reference proteome</keyword>
<feature type="transmembrane region" description="Helical" evidence="9">
    <location>
        <begin position="202"/>
        <end position="223"/>
    </location>
</feature>